<dbReference type="Proteomes" id="UP000275749">
    <property type="component" value="Unassembled WGS sequence"/>
</dbReference>
<comment type="caution">
    <text evidence="7">The sequence shown here is derived from an EMBL/GenBank/DDBJ whole genome shotgun (WGS) entry which is preliminary data.</text>
</comment>
<name>A0A3N1ZX56_9ACTN</name>
<keyword evidence="5" id="KW-0501">Molybdenum cofactor biosynthesis</keyword>
<dbReference type="PANTHER" id="PTHR10192">
    <property type="entry name" value="MOLYBDOPTERIN BIOSYNTHESIS PROTEIN"/>
    <property type="match status" value="1"/>
</dbReference>
<dbReference type="GO" id="GO:0006777">
    <property type="term" value="P:Mo-molybdopterin cofactor biosynthetic process"/>
    <property type="evidence" value="ECO:0007669"/>
    <property type="project" value="UniProtKB-UniRule"/>
</dbReference>
<gene>
    <name evidence="7" type="ORF">EDD41_2704</name>
</gene>
<feature type="domain" description="MoaB/Mog" evidence="6">
    <location>
        <begin position="186"/>
        <end position="329"/>
    </location>
</feature>
<proteinExistence type="inferred from homology"/>
<dbReference type="SUPFAM" id="SSF63882">
    <property type="entry name" value="MoeA N-terminal region -like"/>
    <property type="match status" value="1"/>
</dbReference>
<dbReference type="EMBL" id="RKHG01000001">
    <property type="protein sequence ID" value="ROR55430.1"/>
    <property type="molecule type" value="Genomic_DNA"/>
</dbReference>
<evidence type="ECO:0000313" key="8">
    <source>
        <dbReference type="Proteomes" id="UP000275749"/>
    </source>
</evidence>
<dbReference type="InterPro" id="IPR005110">
    <property type="entry name" value="MoeA_linker/N"/>
</dbReference>
<reference evidence="7 8" key="1">
    <citation type="submission" date="2018-11" db="EMBL/GenBank/DDBJ databases">
        <title>Sequencing the genomes of 1000 actinobacteria strains.</title>
        <authorList>
            <person name="Klenk H.-P."/>
        </authorList>
    </citation>
    <scope>NUCLEOTIDE SEQUENCE [LARGE SCALE GENOMIC DNA]</scope>
    <source>
        <strain evidence="7 8">DSM 10546</strain>
    </source>
</reference>
<evidence type="ECO:0000259" key="6">
    <source>
        <dbReference type="SMART" id="SM00852"/>
    </source>
</evidence>
<protein>
    <recommendedName>
        <fullName evidence="5">Molybdopterin molybdenumtransferase</fullName>
        <ecNumber evidence="5">2.10.1.1</ecNumber>
    </recommendedName>
</protein>
<evidence type="ECO:0000256" key="4">
    <source>
        <dbReference type="ARBA" id="ARBA00047317"/>
    </source>
</evidence>
<dbReference type="Gene3D" id="3.40.980.10">
    <property type="entry name" value="MoaB/Mog-like domain"/>
    <property type="match status" value="1"/>
</dbReference>
<comment type="pathway">
    <text evidence="5">Cofactor biosynthesis; molybdopterin biosynthesis.</text>
</comment>
<dbReference type="NCBIfam" id="NF045515">
    <property type="entry name" value="Glp_gephyrin"/>
    <property type="match status" value="1"/>
</dbReference>
<evidence type="ECO:0000256" key="3">
    <source>
        <dbReference type="ARBA" id="ARBA00022505"/>
    </source>
</evidence>
<dbReference type="SUPFAM" id="SSF63867">
    <property type="entry name" value="MoeA C-terminal domain-like"/>
    <property type="match status" value="1"/>
</dbReference>
<comment type="catalytic activity">
    <reaction evidence="4">
        <text>adenylyl-molybdopterin + molybdate = Mo-molybdopterin + AMP + H(+)</text>
        <dbReference type="Rhea" id="RHEA:35047"/>
        <dbReference type="ChEBI" id="CHEBI:15378"/>
        <dbReference type="ChEBI" id="CHEBI:36264"/>
        <dbReference type="ChEBI" id="CHEBI:62727"/>
        <dbReference type="ChEBI" id="CHEBI:71302"/>
        <dbReference type="ChEBI" id="CHEBI:456215"/>
        <dbReference type="EC" id="2.10.1.1"/>
    </reaction>
</comment>
<dbReference type="AlphaFoldDB" id="A0A3N1ZX56"/>
<dbReference type="Gene3D" id="2.40.340.10">
    <property type="entry name" value="MoeA, C-terminal, domain IV"/>
    <property type="match status" value="1"/>
</dbReference>
<dbReference type="InterPro" id="IPR036425">
    <property type="entry name" value="MoaB/Mog-like_dom_sf"/>
</dbReference>
<dbReference type="UniPathway" id="UPA00344"/>
<dbReference type="InterPro" id="IPR036688">
    <property type="entry name" value="MoeA_C_domain_IV_sf"/>
</dbReference>
<sequence>MNTQHTQPTGVEDHCRRIRRLAHPPAPVELPLMDCLGLLLERDVVARVPVPAFDCSAMDGFAVRRADLAEVPCTLPVDGEVPAGAAPVSPAPGHAVRIMTGARVPDGCDVVVPVEQTDARPGAGPVPQQVTITGFDGRSHIRTAGEDVRIGDTVLKAGTRLSATHLAAAAATGLVRLPVRRRPLVALVTTGDELSAPGVQLGSAQIPDSNSVLVAGLLQELGAEVSGVHHAGDEAAILEAQLAALSPTPDLVVTTGGVSVGSHDVVQAWAATSPSAHVELGHVAMQPGSPQGWGHVDIAGMRVPIICLPGNPVAVHVGVHLFVRAALDELSGLPDSRRLLSCVAAADFSARPGTTRLVDVVLDGTSALPAPGGHGSHRIGTLHQCDGLAIITAPVARGDQIQVLLTR</sequence>
<evidence type="ECO:0000256" key="5">
    <source>
        <dbReference type="RuleBase" id="RU365090"/>
    </source>
</evidence>
<keyword evidence="5" id="KW-0460">Magnesium</keyword>
<keyword evidence="3 5" id="KW-0500">Molybdenum</keyword>
<dbReference type="GO" id="GO:0046872">
    <property type="term" value="F:metal ion binding"/>
    <property type="evidence" value="ECO:0007669"/>
    <property type="project" value="UniProtKB-UniRule"/>
</dbReference>
<dbReference type="Pfam" id="PF03453">
    <property type="entry name" value="MoeA_N"/>
    <property type="match status" value="1"/>
</dbReference>
<organism evidence="7 8">
    <name type="scientific">Luteococcus japonicus</name>
    <dbReference type="NCBI Taxonomy" id="33984"/>
    <lineage>
        <taxon>Bacteria</taxon>
        <taxon>Bacillati</taxon>
        <taxon>Actinomycetota</taxon>
        <taxon>Actinomycetes</taxon>
        <taxon>Propionibacteriales</taxon>
        <taxon>Propionibacteriaceae</taxon>
        <taxon>Luteococcus</taxon>
    </lineage>
</organism>
<dbReference type="InterPro" id="IPR038987">
    <property type="entry name" value="MoeA-like"/>
</dbReference>
<dbReference type="GO" id="GO:0061599">
    <property type="term" value="F:molybdopterin molybdotransferase activity"/>
    <property type="evidence" value="ECO:0007669"/>
    <property type="project" value="UniProtKB-UniRule"/>
</dbReference>
<dbReference type="InterPro" id="IPR001453">
    <property type="entry name" value="MoaB/Mog_dom"/>
</dbReference>
<dbReference type="PANTHER" id="PTHR10192:SF5">
    <property type="entry name" value="GEPHYRIN"/>
    <property type="match status" value="1"/>
</dbReference>
<comment type="function">
    <text evidence="1 5">Catalyzes the insertion of molybdate into adenylated molybdopterin with the concomitant release of AMP.</text>
</comment>
<keyword evidence="5" id="KW-0808">Transferase</keyword>
<evidence type="ECO:0000256" key="1">
    <source>
        <dbReference type="ARBA" id="ARBA00002901"/>
    </source>
</evidence>
<dbReference type="CDD" id="cd00887">
    <property type="entry name" value="MoeA"/>
    <property type="match status" value="1"/>
</dbReference>
<dbReference type="Gene3D" id="2.170.190.11">
    <property type="entry name" value="Molybdopterin biosynthesis moea protein, domain 3"/>
    <property type="match status" value="1"/>
</dbReference>
<dbReference type="EC" id="2.10.1.1" evidence="5"/>
<dbReference type="InterPro" id="IPR036135">
    <property type="entry name" value="MoeA_linker/N_sf"/>
</dbReference>
<evidence type="ECO:0000313" key="7">
    <source>
        <dbReference type="EMBL" id="ROR55430.1"/>
    </source>
</evidence>
<keyword evidence="5" id="KW-0479">Metal-binding</keyword>
<dbReference type="SUPFAM" id="SSF53218">
    <property type="entry name" value="Molybdenum cofactor biosynthesis proteins"/>
    <property type="match status" value="1"/>
</dbReference>
<evidence type="ECO:0000256" key="2">
    <source>
        <dbReference type="ARBA" id="ARBA00010763"/>
    </source>
</evidence>
<dbReference type="GO" id="GO:0005829">
    <property type="term" value="C:cytosol"/>
    <property type="evidence" value="ECO:0007669"/>
    <property type="project" value="TreeGrafter"/>
</dbReference>
<accession>A0A3N1ZX56</accession>
<comment type="similarity">
    <text evidence="2 5">Belongs to the MoeA family.</text>
</comment>
<dbReference type="Pfam" id="PF00994">
    <property type="entry name" value="MoCF_biosynth"/>
    <property type="match status" value="1"/>
</dbReference>
<dbReference type="RefSeq" id="WP_170165387.1">
    <property type="nucleotide sequence ID" value="NZ_RKHG01000001.1"/>
</dbReference>
<dbReference type="SMART" id="SM00852">
    <property type="entry name" value="MoCF_biosynth"/>
    <property type="match status" value="1"/>
</dbReference>
<comment type="cofactor">
    <cofactor evidence="5">
        <name>Mg(2+)</name>
        <dbReference type="ChEBI" id="CHEBI:18420"/>
    </cofactor>
</comment>
<dbReference type="Gene3D" id="3.90.105.10">
    <property type="entry name" value="Molybdopterin biosynthesis moea protein, domain 2"/>
    <property type="match status" value="1"/>
</dbReference>